<feature type="compositionally biased region" description="Basic and acidic residues" evidence="1">
    <location>
        <begin position="1"/>
        <end position="19"/>
    </location>
</feature>
<feature type="compositionally biased region" description="Basic and acidic residues" evidence="1">
    <location>
        <begin position="30"/>
        <end position="54"/>
    </location>
</feature>
<organism evidence="2 3">
    <name type="scientific">Mesorhizobium salmacidum</name>
    <dbReference type="NCBI Taxonomy" id="3015171"/>
    <lineage>
        <taxon>Bacteria</taxon>
        <taxon>Pseudomonadati</taxon>
        <taxon>Pseudomonadota</taxon>
        <taxon>Alphaproteobacteria</taxon>
        <taxon>Hyphomicrobiales</taxon>
        <taxon>Phyllobacteriaceae</taxon>
        <taxon>Mesorhizobium</taxon>
    </lineage>
</organism>
<dbReference type="EMBL" id="JAPYKS010000010">
    <property type="protein sequence ID" value="MEI9410189.1"/>
    <property type="molecule type" value="Genomic_DNA"/>
</dbReference>
<protein>
    <recommendedName>
        <fullName evidence="4">DUF3606 domain-containing protein</fullName>
    </recommendedName>
</protein>
<dbReference type="RefSeq" id="WP_167531216.1">
    <property type="nucleotide sequence ID" value="NZ_JAPYKS010000010.1"/>
</dbReference>
<dbReference type="Proteomes" id="UP001387293">
    <property type="component" value="Unassembled WGS sequence"/>
</dbReference>
<keyword evidence="3" id="KW-1185">Reference proteome</keyword>
<comment type="caution">
    <text evidence="2">The sequence shown here is derived from an EMBL/GenBank/DDBJ whole genome shotgun (WGS) entry which is preliminary data.</text>
</comment>
<evidence type="ECO:0000313" key="3">
    <source>
        <dbReference type="Proteomes" id="UP001387293"/>
    </source>
</evidence>
<gene>
    <name evidence="2" type="ORF">O7A60_15585</name>
</gene>
<feature type="region of interest" description="Disordered" evidence="1">
    <location>
        <begin position="1"/>
        <end position="54"/>
    </location>
</feature>
<name>A0ABU8KWX0_9HYPH</name>
<sequence length="54" mass="5994">MATKQGKNDNRLSDKEALHIAETTDVSPRQAKELAEKHGKDKAEKEAKNFKAEG</sequence>
<accession>A0ABU8KWX0</accession>
<evidence type="ECO:0008006" key="4">
    <source>
        <dbReference type="Google" id="ProtNLM"/>
    </source>
</evidence>
<evidence type="ECO:0000256" key="1">
    <source>
        <dbReference type="SAM" id="MobiDB-lite"/>
    </source>
</evidence>
<reference evidence="2 3" key="1">
    <citation type="submission" date="2022-12" db="EMBL/GenBank/DDBJ databases">
        <authorList>
            <person name="Muema E."/>
        </authorList>
    </citation>
    <scope>NUCLEOTIDE SEQUENCE [LARGE SCALE GENOMIC DNA]</scope>
    <source>
        <strain evidence="3">1326</strain>
    </source>
</reference>
<evidence type="ECO:0000313" key="2">
    <source>
        <dbReference type="EMBL" id="MEI9410189.1"/>
    </source>
</evidence>
<proteinExistence type="predicted"/>